<reference evidence="3" key="1">
    <citation type="submission" date="2019-12" db="EMBL/GenBank/DDBJ databases">
        <authorList>
            <person name="Scholes J."/>
        </authorList>
    </citation>
    <scope>NUCLEOTIDE SEQUENCE</scope>
</reference>
<name>A0A9N7R1I1_STRHE</name>
<feature type="non-terminal residue" evidence="3">
    <location>
        <position position="1"/>
    </location>
</feature>
<dbReference type="SUPFAM" id="SSF56672">
    <property type="entry name" value="DNA/RNA polymerases"/>
    <property type="match status" value="1"/>
</dbReference>
<dbReference type="SUPFAM" id="SSF50630">
    <property type="entry name" value="Acid proteases"/>
    <property type="match status" value="1"/>
</dbReference>
<evidence type="ECO:0000313" key="3">
    <source>
        <dbReference type="EMBL" id="CAA0806535.1"/>
    </source>
</evidence>
<feature type="region of interest" description="Disordered" evidence="1">
    <location>
        <begin position="187"/>
        <end position="209"/>
    </location>
</feature>
<evidence type="ECO:0000256" key="1">
    <source>
        <dbReference type="SAM" id="MobiDB-lite"/>
    </source>
</evidence>
<dbReference type="InterPro" id="IPR032567">
    <property type="entry name" value="RTL1-rel"/>
</dbReference>
<organism evidence="3 4">
    <name type="scientific">Striga hermonthica</name>
    <name type="common">Purple witchweed</name>
    <name type="synonym">Buchnera hermonthica</name>
    <dbReference type="NCBI Taxonomy" id="68872"/>
    <lineage>
        <taxon>Eukaryota</taxon>
        <taxon>Viridiplantae</taxon>
        <taxon>Streptophyta</taxon>
        <taxon>Embryophyta</taxon>
        <taxon>Tracheophyta</taxon>
        <taxon>Spermatophyta</taxon>
        <taxon>Magnoliopsida</taxon>
        <taxon>eudicotyledons</taxon>
        <taxon>Gunneridae</taxon>
        <taxon>Pentapetalae</taxon>
        <taxon>asterids</taxon>
        <taxon>lamiids</taxon>
        <taxon>Lamiales</taxon>
        <taxon>Orobanchaceae</taxon>
        <taxon>Buchnereae</taxon>
        <taxon>Striga</taxon>
    </lineage>
</organism>
<dbReference type="Pfam" id="PF08284">
    <property type="entry name" value="RVP_2"/>
    <property type="match status" value="1"/>
</dbReference>
<evidence type="ECO:0000259" key="2">
    <source>
        <dbReference type="Pfam" id="PF00078"/>
    </source>
</evidence>
<proteinExistence type="predicted"/>
<dbReference type="EMBL" id="CACSLK010000984">
    <property type="protein sequence ID" value="CAA0806535.1"/>
    <property type="molecule type" value="Genomic_DNA"/>
</dbReference>
<dbReference type="CDD" id="cd00303">
    <property type="entry name" value="retropepsin_like"/>
    <property type="match status" value="2"/>
</dbReference>
<dbReference type="Gene3D" id="3.10.10.10">
    <property type="entry name" value="HIV Type 1 Reverse Transcriptase, subunit A, domain 1"/>
    <property type="match status" value="1"/>
</dbReference>
<dbReference type="Proteomes" id="UP001153555">
    <property type="component" value="Unassembled WGS sequence"/>
</dbReference>
<protein>
    <recommendedName>
        <fullName evidence="2">Reverse transcriptase domain-containing protein</fullName>
    </recommendedName>
</protein>
<dbReference type="InterPro" id="IPR043128">
    <property type="entry name" value="Rev_trsase/Diguanyl_cyclase"/>
</dbReference>
<sequence>LSKEIEIPFTKVKPFGVKVANGETLRGDILFKDVRLKAQGQRMRVDLYALPLKATDIVLGCQWLETLGPITTDYWKGTMEFGRSSKRVKLRTEDPDESLGEDDGGGRDGKLNFLILGDKKSLEEEGNDTEVEFVTGEASGLGGLKCKKCASTRPETMHKAMEVARRREDHLAATRRGRADFRVPEPRRVPATVGTPSANARPPGTFRPPATEVKRLMEEEMARRREKGLCFRCEEKYTPGHRCKQNYLIEFVDSDDEEPVIEEEREVEVEVLDDEAEISVHAMAGTKGPKTMHLPAWVKDQRVTVLVDNGSSHNFINATLSHKLKLPTSMVEPFEVRVANGERLRCSKVYRGVPIKFQGVTVKADLFALPLVGPDVVLGVQWLEGLGDVTTNYRKGVMKFETDDRLVTLKASEGSTKEVVEERQREVRDLLKEFDQVLDEPKGLPPHREFDHRIPLVEEGRAVHVHPYRYAHFQTTEIERQVGEMLESGLIQHSSSPFSSPVLLAKKKDGTWRFCMDYRALNAATVKDRFSIPSVDDMLDEFGGARYFSKLDLRAGYHQIRLAKED</sequence>
<dbReference type="CDD" id="cd01647">
    <property type="entry name" value="RT_LTR"/>
    <property type="match status" value="1"/>
</dbReference>
<dbReference type="AlphaFoldDB" id="A0A9N7R1I1"/>
<feature type="compositionally biased region" description="Acidic residues" evidence="1">
    <location>
        <begin position="94"/>
        <end position="103"/>
    </location>
</feature>
<dbReference type="PANTHER" id="PTHR15503:SF22">
    <property type="entry name" value="TRANSPOSON TY3-I GAG POLYPROTEIN"/>
    <property type="match status" value="1"/>
</dbReference>
<dbReference type="InterPro" id="IPR021109">
    <property type="entry name" value="Peptidase_aspartic_dom_sf"/>
</dbReference>
<dbReference type="PANTHER" id="PTHR15503">
    <property type="entry name" value="LDOC1 RELATED"/>
    <property type="match status" value="1"/>
</dbReference>
<dbReference type="Gene3D" id="2.40.70.10">
    <property type="entry name" value="Acid Proteases"/>
    <property type="match status" value="1"/>
</dbReference>
<keyword evidence="4" id="KW-1185">Reference proteome</keyword>
<dbReference type="InterPro" id="IPR043502">
    <property type="entry name" value="DNA/RNA_pol_sf"/>
</dbReference>
<feature type="region of interest" description="Disordered" evidence="1">
    <location>
        <begin position="86"/>
        <end position="106"/>
    </location>
</feature>
<dbReference type="Pfam" id="PF00078">
    <property type="entry name" value="RVT_1"/>
    <property type="match status" value="1"/>
</dbReference>
<accession>A0A9N7R1I1</accession>
<evidence type="ECO:0000313" key="4">
    <source>
        <dbReference type="Proteomes" id="UP001153555"/>
    </source>
</evidence>
<gene>
    <name evidence="3" type="ORF">SHERM_09424</name>
</gene>
<feature type="non-terminal residue" evidence="3">
    <location>
        <position position="566"/>
    </location>
</feature>
<comment type="caution">
    <text evidence="3">The sequence shown here is derived from an EMBL/GenBank/DDBJ whole genome shotgun (WGS) entry which is preliminary data.</text>
</comment>
<dbReference type="InterPro" id="IPR000477">
    <property type="entry name" value="RT_dom"/>
</dbReference>
<dbReference type="Gene3D" id="3.30.70.270">
    <property type="match status" value="1"/>
</dbReference>
<dbReference type="OrthoDB" id="420169at2759"/>
<feature type="domain" description="Reverse transcriptase" evidence="2">
    <location>
        <begin position="506"/>
        <end position="565"/>
    </location>
</feature>